<accession>A0AAU7ATQ1</accession>
<organism evidence="2">
    <name type="scientific">Paraconexibacter sp. AEG42_29</name>
    <dbReference type="NCBI Taxonomy" id="2997339"/>
    <lineage>
        <taxon>Bacteria</taxon>
        <taxon>Bacillati</taxon>
        <taxon>Actinomycetota</taxon>
        <taxon>Thermoleophilia</taxon>
        <taxon>Solirubrobacterales</taxon>
        <taxon>Paraconexibacteraceae</taxon>
        <taxon>Paraconexibacter</taxon>
    </lineage>
</organism>
<reference evidence="2" key="1">
    <citation type="submission" date="2022-12" db="EMBL/GenBank/DDBJ databases">
        <title>Paraconexibacter alkalitolerans sp. nov. and Baekduia alba sp. nov., isolated from soil and emended description of the genera Paraconexibacter (Chun et al., 2020) and Baekduia (An et al., 2020).</title>
        <authorList>
            <person name="Vieira S."/>
            <person name="Huber K.J."/>
            <person name="Geppert A."/>
            <person name="Wolf J."/>
            <person name="Neumann-Schaal M."/>
            <person name="Muesken M."/>
            <person name="Overmann J."/>
        </authorList>
    </citation>
    <scope>NUCLEOTIDE SEQUENCE</scope>
    <source>
        <strain evidence="2">AEG42_29</strain>
    </source>
</reference>
<sequence>MSKSMLFLPVAILGAVLLVLQASPVLWVPLLVIGIGGTVGLSAMGASHDDELRAEATGVTRSQRPHDETRP</sequence>
<dbReference type="EMBL" id="CP114014">
    <property type="protein sequence ID" value="XAY05057.1"/>
    <property type="molecule type" value="Genomic_DNA"/>
</dbReference>
<dbReference type="AlphaFoldDB" id="A0AAU7ATQ1"/>
<evidence type="ECO:0000313" key="2">
    <source>
        <dbReference type="EMBL" id="XAY05057.1"/>
    </source>
</evidence>
<dbReference type="KEGG" id="parq:DSM112329_01898"/>
<feature type="region of interest" description="Disordered" evidence="1">
    <location>
        <begin position="52"/>
        <end position="71"/>
    </location>
</feature>
<dbReference type="RefSeq" id="WP_354701578.1">
    <property type="nucleotide sequence ID" value="NZ_CP114014.1"/>
</dbReference>
<evidence type="ECO:0000256" key="1">
    <source>
        <dbReference type="SAM" id="MobiDB-lite"/>
    </source>
</evidence>
<protein>
    <submittedName>
        <fullName evidence="2">Uncharacterized protein</fullName>
    </submittedName>
</protein>
<gene>
    <name evidence="2" type="ORF">DSM112329_01898</name>
</gene>
<proteinExistence type="predicted"/>
<name>A0AAU7ATQ1_9ACTN</name>